<dbReference type="eggNOG" id="ENOG502SHSD">
    <property type="taxonomic scope" value="Eukaryota"/>
</dbReference>
<evidence type="ECO:0000313" key="2">
    <source>
        <dbReference type="EMBL" id="EGO04732.1"/>
    </source>
</evidence>
<dbReference type="Proteomes" id="UP000008063">
    <property type="component" value="Unassembled WGS sequence"/>
</dbReference>
<name>F8PFG3_SERL3</name>
<protein>
    <recommendedName>
        <fullName evidence="1">DUF6589 domain-containing protein</fullName>
    </recommendedName>
</protein>
<dbReference type="InterPro" id="IPR046496">
    <property type="entry name" value="DUF6589"/>
</dbReference>
<accession>F8PFG3</accession>
<sequence>MSHKWTANTYVELSSCAMQEVGAKIQWSPWIVSRDNVNIPMIKNQYISHVISVLLDSPGFLDYPHCNDKNLQSPPPVEELPCGPEQVVKQYILCTADIEEASYEGNDKVIAEWFHQLGIDSEAEKNTWTKQVIPWIGNQMTVNRLRGLFRHKHKDFNSFEHMDYMILVFGWLHLVKAFSILLHKQYLGTLAGIRGLQQAFDLLAWIRLQKMETKGSFWHHLDEAL</sequence>
<dbReference type="OrthoDB" id="2685600at2759"/>
<dbReference type="HOGENOM" id="CLU_007061_0_0_1"/>
<dbReference type="EMBL" id="GL945474">
    <property type="protein sequence ID" value="EGO04732.1"/>
    <property type="molecule type" value="Genomic_DNA"/>
</dbReference>
<dbReference type="InParanoid" id="F8PFG3"/>
<gene>
    <name evidence="2" type="ORF">SERLA73DRAFT_118616</name>
</gene>
<dbReference type="AlphaFoldDB" id="F8PFG3"/>
<evidence type="ECO:0000313" key="3">
    <source>
        <dbReference type="Proteomes" id="UP000008063"/>
    </source>
</evidence>
<dbReference type="STRING" id="936435.F8PFG3"/>
<proteinExistence type="predicted"/>
<dbReference type="Pfam" id="PF20231">
    <property type="entry name" value="DUF6589"/>
    <property type="match status" value="1"/>
</dbReference>
<feature type="domain" description="DUF6589" evidence="1">
    <location>
        <begin position="38"/>
        <end position="225"/>
    </location>
</feature>
<keyword evidence="3" id="KW-1185">Reference proteome</keyword>
<reference evidence="3" key="1">
    <citation type="journal article" date="2011" name="Science">
        <title>The plant cell wall-decomposing machinery underlies the functional diversity of forest fungi.</title>
        <authorList>
            <person name="Eastwood D.C."/>
            <person name="Floudas D."/>
            <person name="Binder M."/>
            <person name="Majcherczyk A."/>
            <person name="Schneider P."/>
            <person name="Aerts A."/>
            <person name="Asiegbu F.O."/>
            <person name="Baker S.E."/>
            <person name="Barry K."/>
            <person name="Bendiksby M."/>
            <person name="Blumentritt M."/>
            <person name="Coutinho P.M."/>
            <person name="Cullen D."/>
            <person name="de Vries R.P."/>
            <person name="Gathman A."/>
            <person name="Goodell B."/>
            <person name="Henrissat B."/>
            <person name="Ihrmark K."/>
            <person name="Kauserud H."/>
            <person name="Kohler A."/>
            <person name="LaButti K."/>
            <person name="Lapidus A."/>
            <person name="Lavin J.L."/>
            <person name="Lee Y.-H."/>
            <person name="Lindquist E."/>
            <person name="Lilly W."/>
            <person name="Lucas S."/>
            <person name="Morin E."/>
            <person name="Murat C."/>
            <person name="Oguiza J.A."/>
            <person name="Park J."/>
            <person name="Pisabarro A.G."/>
            <person name="Riley R."/>
            <person name="Rosling A."/>
            <person name="Salamov A."/>
            <person name="Schmidt O."/>
            <person name="Schmutz J."/>
            <person name="Skrede I."/>
            <person name="Stenlid J."/>
            <person name="Wiebenga A."/>
            <person name="Xie X."/>
            <person name="Kuees U."/>
            <person name="Hibbett D.S."/>
            <person name="Hoffmeister D."/>
            <person name="Hoegberg N."/>
            <person name="Martin F."/>
            <person name="Grigoriev I.V."/>
            <person name="Watkinson S.C."/>
        </authorList>
    </citation>
    <scope>NUCLEOTIDE SEQUENCE [LARGE SCALE GENOMIC DNA]</scope>
    <source>
        <strain evidence="3">strain S7.3</strain>
    </source>
</reference>
<organism evidence="3">
    <name type="scientific">Serpula lacrymans var. lacrymans (strain S7.3)</name>
    <name type="common">Dry rot fungus</name>
    <dbReference type="NCBI Taxonomy" id="936435"/>
    <lineage>
        <taxon>Eukaryota</taxon>
        <taxon>Fungi</taxon>
        <taxon>Dikarya</taxon>
        <taxon>Basidiomycota</taxon>
        <taxon>Agaricomycotina</taxon>
        <taxon>Agaricomycetes</taxon>
        <taxon>Agaricomycetidae</taxon>
        <taxon>Boletales</taxon>
        <taxon>Coniophorineae</taxon>
        <taxon>Serpulaceae</taxon>
        <taxon>Serpula</taxon>
    </lineage>
</organism>
<evidence type="ECO:0000259" key="1">
    <source>
        <dbReference type="Pfam" id="PF20231"/>
    </source>
</evidence>